<evidence type="ECO:0000256" key="1">
    <source>
        <dbReference type="SAM" id="SignalP"/>
    </source>
</evidence>
<protein>
    <submittedName>
        <fullName evidence="2">Uncharacterized protein</fullName>
    </submittedName>
</protein>
<dbReference type="Proteomes" id="UP000054516">
    <property type="component" value="Unassembled WGS sequence"/>
</dbReference>
<evidence type="ECO:0000313" key="3">
    <source>
        <dbReference type="Proteomes" id="UP000054516"/>
    </source>
</evidence>
<sequence>MKSTLYTAITGLVALQASLGLCQTSVEDIIADISGSVRADHSTFWAADPQNRQAAEVFSLANGHMTIRDADPHNRWRAADPETQTNWSRTYARLSSGTGFVFWKDTDEIPSDADGNWQAEKNELMNSKSIYEMIQVDRSNTGSFV</sequence>
<gene>
    <name evidence="2" type="ORF">SAMD00023353_2901250</name>
</gene>
<dbReference type="OrthoDB" id="10386958at2759"/>
<keyword evidence="3" id="KW-1185">Reference proteome</keyword>
<feature type="signal peptide" evidence="1">
    <location>
        <begin position="1"/>
        <end position="20"/>
    </location>
</feature>
<name>A0A1W2TJP2_ROSNE</name>
<evidence type="ECO:0000313" key="2">
    <source>
        <dbReference type="EMBL" id="GAP88444.1"/>
    </source>
</evidence>
<keyword evidence="1" id="KW-0732">Signal</keyword>
<accession>A0A1W2TJP2</accession>
<dbReference type="AlphaFoldDB" id="A0A1W2TJP2"/>
<organism evidence="2">
    <name type="scientific">Rosellinia necatrix</name>
    <name type="common">White root-rot fungus</name>
    <dbReference type="NCBI Taxonomy" id="77044"/>
    <lineage>
        <taxon>Eukaryota</taxon>
        <taxon>Fungi</taxon>
        <taxon>Dikarya</taxon>
        <taxon>Ascomycota</taxon>
        <taxon>Pezizomycotina</taxon>
        <taxon>Sordariomycetes</taxon>
        <taxon>Xylariomycetidae</taxon>
        <taxon>Xylariales</taxon>
        <taxon>Xylariaceae</taxon>
        <taxon>Rosellinia</taxon>
    </lineage>
</organism>
<reference evidence="2" key="1">
    <citation type="submission" date="2016-03" db="EMBL/GenBank/DDBJ databases">
        <title>Draft genome sequence of Rosellinia necatrix.</title>
        <authorList>
            <person name="Kanematsu S."/>
        </authorList>
    </citation>
    <scope>NUCLEOTIDE SEQUENCE [LARGE SCALE GENOMIC DNA]</scope>
    <source>
        <strain evidence="2">W97</strain>
    </source>
</reference>
<proteinExistence type="predicted"/>
<dbReference type="EMBL" id="DF977474">
    <property type="protein sequence ID" value="GAP88444.1"/>
    <property type="molecule type" value="Genomic_DNA"/>
</dbReference>
<feature type="chain" id="PRO_5010706129" evidence="1">
    <location>
        <begin position="21"/>
        <end position="145"/>
    </location>
</feature>